<dbReference type="InterPro" id="IPR032675">
    <property type="entry name" value="LRR_dom_sf"/>
</dbReference>
<dbReference type="InterPro" id="IPR044974">
    <property type="entry name" value="Disease_R_plants"/>
</dbReference>
<keyword evidence="2" id="KW-1185">Reference proteome</keyword>
<dbReference type="PANTHER" id="PTHR11017:SF479">
    <property type="entry name" value="DISEASE RESISTANCE PROTEIN (TIR-NBS-LRR CLASS) FAMILY"/>
    <property type="match status" value="1"/>
</dbReference>
<accession>A0ABR2BP40</accession>
<sequence>MFNLRYIKFYTTPFQYLRNLKPFIGVDILSLPNELRILWWTYCSFKSLSPSFNPKNLVVLKLNFGDVERLWNEDDYQDLPSLKVFDVSGSRKLKKIPILSGAINLKIFWCLGCESLVELPCLSNLKYLDEIDFEGCRNLKKFPKLPNNIGELVLENTKIEEVPDSIEHLVNLHTLNFYNCPIVKIPKLPRSIEYLSIYGTQVEEVSLPPLSKLRVFVMRDCKSLKSVSGFPPNLMRLDARGCPSLEKVSFARQNLHSFDLEEEEEEDCSMKFFNCLCLNEESIDNIEANAMLKIQSLAEKWIHRKSSHNNFSCCFPRKKISANRFEYWSRTSCLNFRISPSGSGTSVRRFLVFAICLVANLPPFYPDSVLICEYQLAPASGGFEKFRTEFNLDKESKGEHVWIVCGKDMVREDNNYEEASFDFQIKHFISENVIEVKECGVKKGEYWGREDACRRPHHSAVYCTVNGQSVGEGSPAPHVIATLGVQTKPSASSARSSAPYSLMAPSTSITPMRFLTQSPLNSEDCFLCSYGIRLSSLELVNSVPNSKII</sequence>
<evidence type="ECO:0000313" key="2">
    <source>
        <dbReference type="Proteomes" id="UP001472677"/>
    </source>
</evidence>
<organism evidence="1 2">
    <name type="scientific">Hibiscus sabdariffa</name>
    <name type="common">roselle</name>
    <dbReference type="NCBI Taxonomy" id="183260"/>
    <lineage>
        <taxon>Eukaryota</taxon>
        <taxon>Viridiplantae</taxon>
        <taxon>Streptophyta</taxon>
        <taxon>Embryophyta</taxon>
        <taxon>Tracheophyta</taxon>
        <taxon>Spermatophyta</taxon>
        <taxon>Magnoliopsida</taxon>
        <taxon>eudicotyledons</taxon>
        <taxon>Gunneridae</taxon>
        <taxon>Pentapetalae</taxon>
        <taxon>rosids</taxon>
        <taxon>malvids</taxon>
        <taxon>Malvales</taxon>
        <taxon>Malvaceae</taxon>
        <taxon>Malvoideae</taxon>
        <taxon>Hibiscus</taxon>
    </lineage>
</organism>
<dbReference type="Proteomes" id="UP001472677">
    <property type="component" value="Unassembled WGS sequence"/>
</dbReference>
<protein>
    <submittedName>
        <fullName evidence="1">Uncharacterized protein</fullName>
    </submittedName>
</protein>
<reference evidence="1 2" key="1">
    <citation type="journal article" date="2024" name="G3 (Bethesda)">
        <title>Genome assembly of Hibiscus sabdariffa L. provides insights into metabolisms of medicinal natural products.</title>
        <authorList>
            <person name="Kim T."/>
        </authorList>
    </citation>
    <scope>NUCLEOTIDE SEQUENCE [LARGE SCALE GENOMIC DNA]</scope>
    <source>
        <strain evidence="1">TK-2024</strain>
        <tissue evidence="1">Old leaves</tissue>
    </source>
</reference>
<name>A0ABR2BP40_9ROSI</name>
<gene>
    <name evidence="1" type="ORF">V6N12_019539</name>
</gene>
<dbReference type="SUPFAM" id="SSF52058">
    <property type="entry name" value="L domain-like"/>
    <property type="match status" value="1"/>
</dbReference>
<comment type="caution">
    <text evidence="1">The sequence shown here is derived from an EMBL/GenBank/DDBJ whole genome shotgun (WGS) entry which is preliminary data.</text>
</comment>
<dbReference type="Gene3D" id="3.80.10.10">
    <property type="entry name" value="Ribonuclease Inhibitor"/>
    <property type="match status" value="2"/>
</dbReference>
<dbReference type="PANTHER" id="PTHR11017">
    <property type="entry name" value="LEUCINE-RICH REPEAT-CONTAINING PROTEIN"/>
    <property type="match status" value="1"/>
</dbReference>
<proteinExistence type="predicted"/>
<dbReference type="EMBL" id="JBBPBM010000103">
    <property type="protein sequence ID" value="KAK8508360.1"/>
    <property type="molecule type" value="Genomic_DNA"/>
</dbReference>
<evidence type="ECO:0000313" key="1">
    <source>
        <dbReference type="EMBL" id="KAK8508360.1"/>
    </source>
</evidence>